<dbReference type="PANTHER" id="PTHR47260">
    <property type="entry name" value="UPF0644 PROTEIN PB2B4.06"/>
    <property type="match status" value="1"/>
</dbReference>
<evidence type="ECO:0000259" key="1">
    <source>
        <dbReference type="Pfam" id="PF03061"/>
    </source>
</evidence>
<dbReference type="Gene3D" id="3.10.129.10">
    <property type="entry name" value="Hotdog Thioesterase"/>
    <property type="match status" value="1"/>
</dbReference>
<dbReference type="InterPro" id="IPR052061">
    <property type="entry name" value="PTE-AB_protein"/>
</dbReference>
<dbReference type="Pfam" id="PF03061">
    <property type="entry name" value="4HBT"/>
    <property type="match status" value="1"/>
</dbReference>
<dbReference type="CDD" id="cd03443">
    <property type="entry name" value="PaaI_thioesterase"/>
    <property type="match status" value="1"/>
</dbReference>
<protein>
    <submittedName>
        <fullName evidence="2">HotDog domain-containing protein</fullName>
    </submittedName>
</protein>
<dbReference type="InterPro" id="IPR006683">
    <property type="entry name" value="Thioestr_dom"/>
</dbReference>
<name>A0A6A6PUM3_9PEZI</name>
<gene>
    <name evidence="2" type="ORF">BDY17DRAFT_115999</name>
</gene>
<dbReference type="EMBL" id="MU001634">
    <property type="protein sequence ID" value="KAF2483808.1"/>
    <property type="molecule type" value="Genomic_DNA"/>
</dbReference>
<dbReference type="RefSeq" id="XP_033590378.1">
    <property type="nucleotide sequence ID" value="XM_033729247.1"/>
</dbReference>
<reference evidence="2" key="1">
    <citation type="journal article" date="2020" name="Stud. Mycol.">
        <title>101 Dothideomycetes genomes: a test case for predicting lifestyles and emergence of pathogens.</title>
        <authorList>
            <person name="Haridas S."/>
            <person name="Albert R."/>
            <person name="Binder M."/>
            <person name="Bloem J."/>
            <person name="Labutti K."/>
            <person name="Salamov A."/>
            <person name="Andreopoulos B."/>
            <person name="Baker S."/>
            <person name="Barry K."/>
            <person name="Bills G."/>
            <person name="Bluhm B."/>
            <person name="Cannon C."/>
            <person name="Castanera R."/>
            <person name="Culley D."/>
            <person name="Daum C."/>
            <person name="Ezra D."/>
            <person name="Gonzalez J."/>
            <person name="Henrissat B."/>
            <person name="Kuo A."/>
            <person name="Liang C."/>
            <person name="Lipzen A."/>
            <person name="Lutzoni F."/>
            <person name="Magnuson J."/>
            <person name="Mondo S."/>
            <person name="Nolan M."/>
            <person name="Ohm R."/>
            <person name="Pangilinan J."/>
            <person name="Park H.-J."/>
            <person name="Ramirez L."/>
            <person name="Alfaro M."/>
            <person name="Sun H."/>
            <person name="Tritt A."/>
            <person name="Yoshinaga Y."/>
            <person name="Zwiers L.-H."/>
            <person name="Turgeon B."/>
            <person name="Goodwin S."/>
            <person name="Spatafora J."/>
            <person name="Crous P."/>
            <person name="Grigoriev I."/>
        </authorList>
    </citation>
    <scope>NUCLEOTIDE SEQUENCE</scope>
    <source>
        <strain evidence="2">CBS 113389</strain>
    </source>
</reference>
<evidence type="ECO:0000313" key="3">
    <source>
        <dbReference type="Proteomes" id="UP000799767"/>
    </source>
</evidence>
<dbReference type="AlphaFoldDB" id="A0A6A6PUM3"/>
<keyword evidence="3" id="KW-1185">Reference proteome</keyword>
<proteinExistence type="predicted"/>
<sequence>MPQAKRNPSSPLQLVGLDIAGETIRDETDDDFRADWCQQLFRHPAYTTVPLFTRKMSTPTESSPYNTLMGRTLFTNDTLRAVKFLYKPPGENGLDGELLALISVGGGMCSHSDTLHGGINTVLVDEIGGALANQLIPEPLMAVNLNVNLRNPVRTPGLILGRAWIDRRPEGRKVWVKIRLEQNGVTCIESENLYLKMQPQGKL</sequence>
<dbReference type="Proteomes" id="UP000799767">
    <property type="component" value="Unassembled WGS sequence"/>
</dbReference>
<accession>A0A6A6PUM3</accession>
<dbReference type="OrthoDB" id="506431at2759"/>
<organism evidence="2 3">
    <name type="scientific">Neohortaea acidophila</name>
    <dbReference type="NCBI Taxonomy" id="245834"/>
    <lineage>
        <taxon>Eukaryota</taxon>
        <taxon>Fungi</taxon>
        <taxon>Dikarya</taxon>
        <taxon>Ascomycota</taxon>
        <taxon>Pezizomycotina</taxon>
        <taxon>Dothideomycetes</taxon>
        <taxon>Dothideomycetidae</taxon>
        <taxon>Mycosphaerellales</taxon>
        <taxon>Teratosphaeriaceae</taxon>
        <taxon>Neohortaea</taxon>
    </lineage>
</organism>
<dbReference type="PANTHER" id="PTHR47260:SF3">
    <property type="entry name" value="THIOESTERASE FAMILY PROTEIN (AFU_ORTHOLOGUE AFUA_7G03960)"/>
    <property type="match status" value="1"/>
</dbReference>
<feature type="domain" description="Thioesterase" evidence="1">
    <location>
        <begin position="114"/>
        <end position="167"/>
    </location>
</feature>
<dbReference type="GeneID" id="54470249"/>
<evidence type="ECO:0000313" key="2">
    <source>
        <dbReference type="EMBL" id="KAF2483808.1"/>
    </source>
</evidence>
<dbReference type="SUPFAM" id="SSF54637">
    <property type="entry name" value="Thioesterase/thiol ester dehydrase-isomerase"/>
    <property type="match status" value="1"/>
</dbReference>
<dbReference type="InterPro" id="IPR029069">
    <property type="entry name" value="HotDog_dom_sf"/>
</dbReference>